<organism evidence="2 3">
    <name type="scientific">Phanerochaete sordida</name>
    <dbReference type="NCBI Taxonomy" id="48140"/>
    <lineage>
        <taxon>Eukaryota</taxon>
        <taxon>Fungi</taxon>
        <taxon>Dikarya</taxon>
        <taxon>Basidiomycota</taxon>
        <taxon>Agaricomycotina</taxon>
        <taxon>Agaricomycetes</taxon>
        <taxon>Polyporales</taxon>
        <taxon>Phanerochaetaceae</taxon>
        <taxon>Phanerochaete</taxon>
    </lineage>
</organism>
<keyword evidence="3" id="KW-1185">Reference proteome</keyword>
<dbReference type="AlphaFoldDB" id="A0A9P3G428"/>
<gene>
    <name evidence="2" type="ORF">PsYK624_033230</name>
</gene>
<protein>
    <submittedName>
        <fullName evidence="2">Uncharacterized protein</fullName>
    </submittedName>
</protein>
<comment type="caution">
    <text evidence="2">The sequence shown here is derived from an EMBL/GenBank/DDBJ whole genome shotgun (WGS) entry which is preliminary data.</text>
</comment>
<feature type="region of interest" description="Disordered" evidence="1">
    <location>
        <begin position="111"/>
        <end position="138"/>
    </location>
</feature>
<dbReference type="Proteomes" id="UP000703269">
    <property type="component" value="Unassembled WGS sequence"/>
</dbReference>
<reference evidence="2 3" key="1">
    <citation type="submission" date="2021-08" db="EMBL/GenBank/DDBJ databases">
        <title>Draft Genome Sequence of Phanerochaete sordida strain YK-624.</title>
        <authorList>
            <person name="Mori T."/>
            <person name="Dohra H."/>
            <person name="Suzuki T."/>
            <person name="Kawagishi H."/>
            <person name="Hirai H."/>
        </authorList>
    </citation>
    <scope>NUCLEOTIDE SEQUENCE [LARGE SCALE GENOMIC DNA]</scope>
    <source>
        <strain evidence="2 3">YK-624</strain>
    </source>
</reference>
<evidence type="ECO:0000256" key="1">
    <source>
        <dbReference type="SAM" id="MobiDB-lite"/>
    </source>
</evidence>
<feature type="compositionally biased region" description="Low complexity" evidence="1">
    <location>
        <begin position="126"/>
        <end position="138"/>
    </location>
</feature>
<sequence length="200" mass="21983">MVASAQPGGSAPEKELCPVFGHLIVNIWRGSFDMEVMELMASHKARQSAILVKHADRGLQAYIMTVEVHFRPVVDETASDKEDAEDRPVPWMDWPPSGSACCRSQTVTQPLTTQRRPSWIPSLANTSPTSTSTSVSRSTHARRVRSFTVLLATSTRSMTTSTARSPLRSALALPPGQNQMCALRWRCPSTPATMIVAYWG</sequence>
<evidence type="ECO:0000313" key="3">
    <source>
        <dbReference type="Proteomes" id="UP000703269"/>
    </source>
</evidence>
<evidence type="ECO:0000313" key="2">
    <source>
        <dbReference type="EMBL" id="GJE87240.1"/>
    </source>
</evidence>
<name>A0A9P3G428_9APHY</name>
<dbReference type="EMBL" id="BPQB01000006">
    <property type="protein sequence ID" value="GJE87240.1"/>
    <property type="molecule type" value="Genomic_DNA"/>
</dbReference>
<accession>A0A9P3G428</accession>
<proteinExistence type="predicted"/>